<reference evidence="2" key="2">
    <citation type="submission" date="2016-02" db="EMBL/GenBank/DDBJ databases">
        <title>Genome sequencing of Aspergillus luchuensis NBRC 4314.</title>
        <authorList>
            <person name="Yamada O."/>
        </authorList>
    </citation>
    <scope>NUCLEOTIDE SEQUENCE [LARGE SCALE GENOMIC DNA]</scope>
    <source>
        <strain evidence="2">RIB 2604</strain>
    </source>
</reference>
<dbReference type="Proteomes" id="UP000075230">
    <property type="component" value="Unassembled WGS sequence"/>
</dbReference>
<gene>
    <name evidence="1" type="ORF">RIB2604_01000260</name>
</gene>
<comment type="caution">
    <text evidence="1">The sequence shown here is derived from an EMBL/GenBank/DDBJ whole genome shotgun (WGS) entry which is preliminary data.</text>
</comment>
<organism evidence="1 2">
    <name type="scientific">Aspergillus kawachii</name>
    <name type="common">White koji mold</name>
    <name type="synonym">Aspergillus awamori var. kawachi</name>
    <dbReference type="NCBI Taxonomy" id="1069201"/>
    <lineage>
        <taxon>Eukaryota</taxon>
        <taxon>Fungi</taxon>
        <taxon>Dikarya</taxon>
        <taxon>Ascomycota</taxon>
        <taxon>Pezizomycotina</taxon>
        <taxon>Eurotiomycetes</taxon>
        <taxon>Eurotiomycetidae</taxon>
        <taxon>Eurotiales</taxon>
        <taxon>Aspergillaceae</taxon>
        <taxon>Aspergillus</taxon>
        <taxon>Aspergillus subgen. Circumdati</taxon>
    </lineage>
</organism>
<reference evidence="1 2" key="1">
    <citation type="journal article" date="2016" name="DNA Res.">
        <title>Genome sequence of Aspergillus luchuensis NBRC 4314.</title>
        <authorList>
            <person name="Yamada O."/>
            <person name="Machida M."/>
            <person name="Hosoyama A."/>
            <person name="Goto M."/>
            <person name="Takahashi T."/>
            <person name="Futagami T."/>
            <person name="Yamagata Y."/>
            <person name="Takeuchi M."/>
            <person name="Kobayashi T."/>
            <person name="Koike H."/>
            <person name="Abe K."/>
            <person name="Asai K."/>
            <person name="Arita M."/>
            <person name="Fujita N."/>
            <person name="Fukuda K."/>
            <person name="Higa K."/>
            <person name="Horikawa H."/>
            <person name="Ishikawa T."/>
            <person name="Jinno K."/>
            <person name="Kato Y."/>
            <person name="Kirimura K."/>
            <person name="Mizutani O."/>
            <person name="Nakasone K."/>
            <person name="Sano M."/>
            <person name="Shiraishi Y."/>
            <person name="Tsukahara M."/>
            <person name="Gomi K."/>
        </authorList>
    </citation>
    <scope>NUCLEOTIDE SEQUENCE [LARGE SCALE GENOMIC DNA]</scope>
    <source>
        <strain evidence="1 2">RIB 2604</strain>
    </source>
</reference>
<protein>
    <submittedName>
        <fullName evidence="1">Uncharacterized protein</fullName>
    </submittedName>
</protein>
<accession>A0A146F5N2</accession>
<dbReference type="AlphaFoldDB" id="A0A146F5N2"/>
<dbReference type="EMBL" id="BCWF01000010">
    <property type="protein sequence ID" value="GAT21139.1"/>
    <property type="molecule type" value="Genomic_DNA"/>
</dbReference>
<sequence length="42" mass="4739">MGVKFDHITRGIPPVIEVLRTQHMMSHSRGQPISLLDQPLMA</sequence>
<name>A0A146F5N2_ASPKA</name>
<proteinExistence type="predicted"/>
<evidence type="ECO:0000313" key="1">
    <source>
        <dbReference type="EMBL" id="GAT21139.1"/>
    </source>
</evidence>
<evidence type="ECO:0000313" key="2">
    <source>
        <dbReference type="Proteomes" id="UP000075230"/>
    </source>
</evidence>